<dbReference type="AlphaFoldDB" id="A0A329RSJ9"/>
<dbReference type="PANTHER" id="PTHR31569">
    <property type="entry name" value="SWIM-TYPE DOMAIN-CONTAINING PROTEIN"/>
    <property type="match status" value="1"/>
</dbReference>
<evidence type="ECO:0000259" key="1">
    <source>
        <dbReference type="Pfam" id="PF21056"/>
    </source>
</evidence>
<accession>A0A329RSJ9</accession>
<keyword evidence="3" id="KW-1185">Reference proteome</keyword>
<dbReference type="PANTHER" id="PTHR31569:SF4">
    <property type="entry name" value="SWIM-TYPE DOMAIN-CONTAINING PROTEIN"/>
    <property type="match status" value="1"/>
</dbReference>
<organism evidence="2 3">
    <name type="scientific">Phytophthora cactorum</name>
    <dbReference type="NCBI Taxonomy" id="29920"/>
    <lineage>
        <taxon>Eukaryota</taxon>
        <taxon>Sar</taxon>
        <taxon>Stramenopiles</taxon>
        <taxon>Oomycota</taxon>
        <taxon>Peronosporomycetes</taxon>
        <taxon>Peronosporales</taxon>
        <taxon>Peronosporaceae</taxon>
        <taxon>Phytophthora</taxon>
    </lineage>
</organism>
<gene>
    <name evidence="2" type="ORF">PC110_g17078</name>
</gene>
<dbReference type="InterPro" id="IPR048324">
    <property type="entry name" value="ZSWIM1-3_RNaseH-like"/>
</dbReference>
<protein>
    <recommendedName>
        <fullName evidence="1">ZSWIM1/3 RNaseH-like domain-containing protein</fullName>
    </recommendedName>
</protein>
<dbReference type="Pfam" id="PF21056">
    <property type="entry name" value="ZSWIM1-3_RNaseH-like"/>
    <property type="match status" value="1"/>
</dbReference>
<evidence type="ECO:0000313" key="3">
    <source>
        <dbReference type="Proteomes" id="UP000251314"/>
    </source>
</evidence>
<evidence type="ECO:0000313" key="2">
    <source>
        <dbReference type="EMBL" id="RAW26516.1"/>
    </source>
</evidence>
<feature type="domain" description="ZSWIM1/3 RNaseH-like" evidence="1">
    <location>
        <begin position="63"/>
        <end position="163"/>
    </location>
</feature>
<dbReference type="EMBL" id="MJFZ01000641">
    <property type="protein sequence ID" value="RAW26516.1"/>
    <property type="molecule type" value="Genomic_DNA"/>
</dbReference>
<dbReference type="InterPro" id="IPR052579">
    <property type="entry name" value="Zinc_finger_SWIM"/>
</dbReference>
<sequence>MLVVKCTIRGSKKKKIPRYPKEVSVKPVLPKDVENLVVKMRKETYTSEDDNERVAQVHRDFSEDSHMRRTTRKFPEAICVDATYGTNISRYRLFSFMLTDKFGCGSFAQRALVDGESKLNMLCAIRAFKQNNPGWADVKVIVIDKDFTELALLREGFPCATVILCHFHVIDYLKREVSKKDYGFSAFEKMHIKNILTMLVRTEKESRFDDYLSALRKLSVSKPSFMDYFTENWLNCKDLWCTFERGNIPHLDNNTNNRSEASWGADKDFLHRHMTMDECIDHLLFLQQSAEDRYTTKVKRVGFSLQS</sequence>
<name>A0A329RSJ9_9STRA</name>
<comment type="caution">
    <text evidence="2">The sequence shown here is derived from an EMBL/GenBank/DDBJ whole genome shotgun (WGS) entry which is preliminary data.</text>
</comment>
<dbReference type="OrthoDB" id="115059at2759"/>
<dbReference type="VEuPathDB" id="FungiDB:PC110_g17078"/>
<dbReference type="Proteomes" id="UP000251314">
    <property type="component" value="Unassembled WGS sequence"/>
</dbReference>
<reference evidence="2 3" key="1">
    <citation type="submission" date="2018-01" db="EMBL/GenBank/DDBJ databases">
        <title>Draft genome of the strawberry crown rot pathogen Phytophthora cactorum.</title>
        <authorList>
            <person name="Armitage A.D."/>
            <person name="Lysoe E."/>
            <person name="Nellist C.F."/>
            <person name="Harrison R.J."/>
            <person name="Brurberg M.B."/>
        </authorList>
    </citation>
    <scope>NUCLEOTIDE SEQUENCE [LARGE SCALE GENOMIC DNA]</scope>
    <source>
        <strain evidence="2 3">10300</strain>
    </source>
</reference>
<proteinExistence type="predicted"/>